<feature type="compositionally biased region" description="Acidic residues" evidence="3">
    <location>
        <begin position="44"/>
        <end position="56"/>
    </location>
</feature>
<dbReference type="EMBL" id="BTCM01000003">
    <property type="protein sequence ID" value="GMK56553.1"/>
    <property type="molecule type" value="Genomic_DNA"/>
</dbReference>
<feature type="compositionally biased region" description="Acidic residues" evidence="3">
    <location>
        <begin position="104"/>
        <end position="115"/>
    </location>
</feature>
<dbReference type="SMART" id="SM00513">
    <property type="entry name" value="SAP"/>
    <property type="match status" value="1"/>
</dbReference>
<feature type="domain" description="SAP" evidence="4">
    <location>
        <begin position="6"/>
        <end position="40"/>
    </location>
</feature>
<keyword evidence="6" id="KW-1185">Reference proteome</keyword>
<feature type="region of interest" description="Disordered" evidence="3">
    <location>
        <begin position="186"/>
        <end position="243"/>
    </location>
</feature>
<reference evidence="5" key="2">
    <citation type="submission" date="2023-06" db="EMBL/GenBank/DDBJ databases">
        <authorList>
            <person name="Kobayashi Y."/>
            <person name="Kayamori A."/>
            <person name="Aoki K."/>
            <person name="Shiwa Y."/>
            <person name="Fujita N."/>
            <person name="Sugita T."/>
            <person name="Iwasaki W."/>
            <person name="Tanaka N."/>
            <person name="Takashima M."/>
        </authorList>
    </citation>
    <scope>NUCLEOTIDE SEQUENCE</scope>
    <source>
        <strain evidence="5">HIS016</strain>
    </source>
</reference>
<feature type="compositionally biased region" description="Basic and acidic residues" evidence="3">
    <location>
        <begin position="116"/>
        <end position="126"/>
    </location>
</feature>
<dbReference type="PROSITE" id="PS50800">
    <property type="entry name" value="SAP"/>
    <property type="match status" value="1"/>
</dbReference>
<dbReference type="GO" id="GO:0016973">
    <property type="term" value="P:poly(A)+ mRNA export from nucleus"/>
    <property type="evidence" value="ECO:0007669"/>
    <property type="project" value="TreeGrafter"/>
</dbReference>
<dbReference type="GO" id="GO:0005634">
    <property type="term" value="C:nucleus"/>
    <property type="evidence" value="ECO:0007669"/>
    <property type="project" value="TreeGrafter"/>
</dbReference>
<evidence type="ECO:0000256" key="2">
    <source>
        <dbReference type="ARBA" id="ARBA00046328"/>
    </source>
</evidence>
<proteinExistence type="inferred from homology"/>
<dbReference type="PANTHER" id="PTHR46551">
    <property type="entry name" value="SAP DOMAIN-CONTAINING RIBONUCLEOPROTEIN"/>
    <property type="match status" value="1"/>
</dbReference>
<name>A0AAD3TTX6_9TREE</name>
<comment type="similarity">
    <text evidence="2">Belongs to the SAP domain-containing ribonucleoprotein family.</text>
</comment>
<evidence type="ECO:0000313" key="6">
    <source>
        <dbReference type="Proteomes" id="UP001222932"/>
    </source>
</evidence>
<dbReference type="SUPFAM" id="SSF68906">
    <property type="entry name" value="SAP domain"/>
    <property type="match status" value="1"/>
</dbReference>
<evidence type="ECO:0000313" key="5">
    <source>
        <dbReference type="EMBL" id="GMK56553.1"/>
    </source>
</evidence>
<dbReference type="InterPro" id="IPR003034">
    <property type="entry name" value="SAP_dom"/>
</dbReference>
<protein>
    <recommendedName>
        <fullName evidence="4">SAP domain-containing protein</fullName>
    </recommendedName>
</protein>
<feature type="compositionally biased region" description="Pro residues" evidence="3">
    <location>
        <begin position="68"/>
        <end position="78"/>
    </location>
</feature>
<keyword evidence="1" id="KW-0597">Phosphoprotein</keyword>
<organism evidence="5 6">
    <name type="scientific">Cutaneotrichosporon spelunceum</name>
    <dbReference type="NCBI Taxonomy" id="1672016"/>
    <lineage>
        <taxon>Eukaryota</taxon>
        <taxon>Fungi</taxon>
        <taxon>Dikarya</taxon>
        <taxon>Basidiomycota</taxon>
        <taxon>Agaricomycotina</taxon>
        <taxon>Tremellomycetes</taxon>
        <taxon>Trichosporonales</taxon>
        <taxon>Trichosporonaceae</taxon>
        <taxon>Cutaneotrichosporon</taxon>
    </lineage>
</organism>
<sequence>MAEAKLHKLKVTDLKEMLSKAGLVQSGKKDELIKRLLDAGITGDEPEELVDPDEPEPATAQADASEPAPVPAPAPTGPTPVEAPAGSIPAALTPSEPTVASAATEDDLEEQELTEEEKKQKARAERFGIPWVRQKKPAPEPKPEKPAAQPTAVKEKPTKPGAIDTTPFGISAEVLARRAAKFGLPEKKVTPAKSPVKEEKQELSAEEAARLAEDEEKKRKRAEKFGIAVTNGVDEPDAKKTKV</sequence>
<dbReference type="Gene3D" id="1.10.720.30">
    <property type="entry name" value="SAP domain"/>
    <property type="match status" value="1"/>
</dbReference>
<accession>A0AAD3TTX6</accession>
<evidence type="ECO:0000256" key="1">
    <source>
        <dbReference type="ARBA" id="ARBA00022553"/>
    </source>
</evidence>
<dbReference type="InterPro" id="IPR052240">
    <property type="entry name" value="SAP_domain_ribonucleoprotein"/>
</dbReference>
<reference evidence="5" key="1">
    <citation type="journal article" date="2023" name="BMC Genomics">
        <title>Chromosome-level genome assemblies of Cutaneotrichosporon spp. (Trichosporonales, Basidiomycota) reveal imbalanced evolution between nucleotide sequences and chromosome synteny.</title>
        <authorList>
            <person name="Kobayashi Y."/>
            <person name="Kayamori A."/>
            <person name="Aoki K."/>
            <person name="Shiwa Y."/>
            <person name="Matsutani M."/>
            <person name="Fujita N."/>
            <person name="Sugita T."/>
            <person name="Iwasaki W."/>
            <person name="Tanaka N."/>
            <person name="Takashima M."/>
        </authorList>
    </citation>
    <scope>NUCLEOTIDE SEQUENCE</scope>
    <source>
        <strain evidence="5">HIS016</strain>
    </source>
</reference>
<dbReference type="AlphaFoldDB" id="A0AAD3TTX6"/>
<dbReference type="Pfam" id="PF02037">
    <property type="entry name" value="SAP"/>
    <property type="match status" value="1"/>
</dbReference>
<gene>
    <name evidence="5" type="ORF">CspeluHIS016_0303930</name>
</gene>
<feature type="region of interest" description="Disordered" evidence="3">
    <location>
        <begin position="38"/>
        <end position="166"/>
    </location>
</feature>
<feature type="compositionally biased region" description="Basic and acidic residues" evidence="3">
    <location>
        <begin position="186"/>
        <end position="217"/>
    </location>
</feature>
<dbReference type="Proteomes" id="UP001222932">
    <property type="component" value="Unassembled WGS sequence"/>
</dbReference>
<evidence type="ECO:0000256" key="3">
    <source>
        <dbReference type="SAM" id="MobiDB-lite"/>
    </source>
</evidence>
<comment type="caution">
    <text evidence="5">The sequence shown here is derived from an EMBL/GenBank/DDBJ whole genome shotgun (WGS) entry which is preliminary data.</text>
</comment>
<dbReference type="PANTHER" id="PTHR46551:SF1">
    <property type="entry name" value="SAP DOMAIN-CONTAINING RIBONUCLEOPROTEIN"/>
    <property type="match status" value="1"/>
</dbReference>
<dbReference type="InterPro" id="IPR036361">
    <property type="entry name" value="SAP_dom_sf"/>
</dbReference>
<evidence type="ECO:0000259" key="4">
    <source>
        <dbReference type="PROSITE" id="PS50800"/>
    </source>
</evidence>